<evidence type="ECO:0000313" key="3">
    <source>
        <dbReference type="Proteomes" id="UP000835052"/>
    </source>
</evidence>
<keyword evidence="1" id="KW-0812">Transmembrane</keyword>
<keyword evidence="3" id="KW-1185">Reference proteome</keyword>
<proteinExistence type="predicted"/>
<dbReference type="InterPro" id="IPR019426">
    <property type="entry name" value="7TM_GPCR_serpentine_rcpt_Srv"/>
</dbReference>
<evidence type="ECO:0000256" key="1">
    <source>
        <dbReference type="SAM" id="Phobius"/>
    </source>
</evidence>
<dbReference type="AlphaFoldDB" id="A0A8S1H5E4"/>
<dbReference type="Proteomes" id="UP000835052">
    <property type="component" value="Unassembled WGS sequence"/>
</dbReference>
<evidence type="ECO:0000313" key="2">
    <source>
        <dbReference type="EMBL" id="CAD6190591.1"/>
    </source>
</evidence>
<dbReference type="OrthoDB" id="5798218at2759"/>
<reference evidence="2" key="1">
    <citation type="submission" date="2020-10" db="EMBL/GenBank/DDBJ databases">
        <authorList>
            <person name="Kikuchi T."/>
        </authorList>
    </citation>
    <scope>NUCLEOTIDE SEQUENCE</scope>
    <source>
        <strain evidence="2">NKZ352</strain>
    </source>
</reference>
<organism evidence="2 3">
    <name type="scientific">Caenorhabditis auriculariae</name>
    <dbReference type="NCBI Taxonomy" id="2777116"/>
    <lineage>
        <taxon>Eukaryota</taxon>
        <taxon>Metazoa</taxon>
        <taxon>Ecdysozoa</taxon>
        <taxon>Nematoda</taxon>
        <taxon>Chromadorea</taxon>
        <taxon>Rhabditida</taxon>
        <taxon>Rhabditina</taxon>
        <taxon>Rhabditomorpha</taxon>
        <taxon>Rhabditoidea</taxon>
        <taxon>Rhabditidae</taxon>
        <taxon>Peloderinae</taxon>
        <taxon>Caenorhabditis</taxon>
    </lineage>
</organism>
<name>A0A8S1H5E4_9PELO</name>
<accession>A0A8S1H5E4</accession>
<dbReference type="PANTHER" id="PTHR31748:SF12">
    <property type="entry name" value="SERPENTINE RECEPTOR, CLASS V"/>
    <property type="match status" value="1"/>
</dbReference>
<sequence length="170" mass="19894">MWNSPKSQVIHVFQIGIGLVIGSCLVPRQFFWKKQDKGYYIQFEDKVFRAHFFLFAYLVETIFVVAIIIINLTMLLMFKRKYRLVFYLFYNSINDVYSGMSAWLILCYSKPMRLHINALLRCFQLRSIKNNQNNTVVKGISSATHLTVPAKPFVMSRRYTTPLSAAQTPF</sequence>
<keyword evidence="1" id="KW-1133">Transmembrane helix</keyword>
<dbReference type="EMBL" id="CAJGYM010000016">
    <property type="protein sequence ID" value="CAD6190591.1"/>
    <property type="molecule type" value="Genomic_DNA"/>
</dbReference>
<dbReference type="PANTHER" id="PTHR31748">
    <property type="entry name" value="SERPENTINE RECEPTOR, CLASS V"/>
    <property type="match status" value="1"/>
</dbReference>
<keyword evidence="1" id="KW-0472">Membrane</keyword>
<protein>
    <submittedName>
        <fullName evidence="2">Uncharacterized protein</fullName>
    </submittedName>
</protein>
<comment type="caution">
    <text evidence="2">The sequence shown here is derived from an EMBL/GenBank/DDBJ whole genome shotgun (WGS) entry which is preliminary data.</text>
</comment>
<dbReference type="Pfam" id="PF10323">
    <property type="entry name" value="7TM_GPCR_Srv"/>
    <property type="match status" value="2"/>
</dbReference>
<feature type="transmembrane region" description="Helical" evidence="1">
    <location>
        <begin position="52"/>
        <end position="78"/>
    </location>
</feature>
<gene>
    <name evidence="2" type="ORF">CAUJ_LOCUS6510</name>
</gene>
<dbReference type="PROSITE" id="PS51257">
    <property type="entry name" value="PROKAR_LIPOPROTEIN"/>
    <property type="match status" value="1"/>
</dbReference>
<feature type="transmembrane region" description="Helical" evidence="1">
    <location>
        <begin position="12"/>
        <end position="31"/>
    </location>
</feature>
<feature type="transmembrane region" description="Helical" evidence="1">
    <location>
        <begin position="84"/>
        <end position="106"/>
    </location>
</feature>